<dbReference type="Gene3D" id="3.20.20.80">
    <property type="entry name" value="Glycosidases"/>
    <property type="match status" value="1"/>
</dbReference>
<dbReference type="OrthoDB" id="5088977at2759"/>
<dbReference type="InterPro" id="IPR029070">
    <property type="entry name" value="Chitinase_insertion_sf"/>
</dbReference>
<organism evidence="3 4">
    <name type="scientific">Cordyceps fumosorosea (strain ARSEF 2679)</name>
    <name type="common">Isaria fumosorosea</name>
    <dbReference type="NCBI Taxonomy" id="1081104"/>
    <lineage>
        <taxon>Eukaryota</taxon>
        <taxon>Fungi</taxon>
        <taxon>Dikarya</taxon>
        <taxon>Ascomycota</taxon>
        <taxon>Pezizomycotina</taxon>
        <taxon>Sordariomycetes</taxon>
        <taxon>Hypocreomycetidae</taxon>
        <taxon>Hypocreales</taxon>
        <taxon>Cordycipitaceae</taxon>
        <taxon>Cordyceps</taxon>
    </lineage>
</organism>
<dbReference type="STRING" id="1081104.A0A167GBS0"/>
<keyword evidence="2" id="KW-0843">Virulence</keyword>
<dbReference type="GO" id="GO:0008061">
    <property type="term" value="F:chitin binding"/>
    <property type="evidence" value="ECO:0007669"/>
    <property type="project" value="UniProtKB-KW"/>
</dbReference>
<dbReference type="AlphaFoldDB" id="A0A167GBS0"/>
<dbReference type="RefSeq" id="XP_018699663.1">
    <property type="nucleotide sequence ID" value="XM_018853153.1"/>
</dbReference>
<dbReference type="EMBL" id="AZHB01000054">
    <property type="protein sequence ID" value="OAA46419.1"/>
    <property type="molecule type" value="Genomic_DNA"/>
</dbReference>
<reference evidence="3 4" key="1">
    <citation type="journal article" date="2016" name="Genome Biol. Evol.">
        <title>Divergent and convergent evolution of fungal pathogenicity.</title>
        <authorList>
            <person name="Shang Y."/>
            <person name="Xiao G."/>
            <person name="Zheng P."/>
            <person name="Cen K."/>
            <person name="Zhan S."/>
            <person name="Wang C."/>
        </authorList>
    </citation>
    <scope>NUCLEOTIDE SEQUENCE [LARGE SCALE GENOMIC DNA]</scope>
    <source>
        <strain evidence="3 4">ARSEF 2679</strain>
    </source>
</reference>
<dbReference type="GeneID" id="30025844"/>
<dbReference type="PANTHER" id="PTHR47700">
    <property type="entry name" value="V CHITINASE, PUTATIVE (AFU_ORTHOLOGUE AFUA_6G13720)-RELATED"/>
    <property type="match status" value="1"/>
</dbReference>
<sequence length="167" mass="19019">MVYQETEWVAYMTPTTKDTRRNFWKGKNFAGTIDWAVDLMSYHSDDGSFGHGEDWSDEFEGGTISPEAVANGAQNTVKEFMYKNASEFFTCQRSDEPDKDNLIRSSTRWTLKEGKSDAFYAALLAGTAVSSDKIVWEDVRWHDADGSPSYHGGEPMYMDFNFPNPIY</sequence>
<evidence type="ECO:0000313" key="3">
    <source>
        <dbReference type="EMBL" id="OAA46419.1"/>
    </source>
</evidence>
<name>A0A167GBS0_CORFA</name>
<evidence type="ECO:0000313" key="4">
    <source>
        <dbReference type="Proteomes" id="UP000076744"/>
    </source>
</evidence>
<evidence type="ECO:0000256" key="1">
    <source>
        <dbReference type="ARBA" id="ARBA00022669"/>
    </source>
</evidence>
<accession>A0A167GBS0</accession>
<keyword evidence="1" id="KW-0147">Chitin-binding</keyword>
<comment type="caution">
    <text evidence="3">The sequence shown here is derived from an EMBL/GenBank/DDBJ whole genome shotgun (WGS) entry which is preliminary data.</text>
</comment>
<keyword evidence="4" id="KW-1185">Reference proteome</keyword>
<dbReference type="InterPro" id="IPR053214">
    <property type="entry name" value="LysM12-like"/>
</dbReference>
<dbReference type="PANTHER" id="PTHR47700:SF2">
    <property type="entry name" value="CHITINASE"/>
    <property type="match status" value="1"/>
</dbReference>
<gene>
    <name evidence="3" type="ORF">ISF_09552</name>
</gene>
<protein>
    <submittedName>
        <fullName evidence="3">Uncharacterized protein</fullName>
    </submittedName>
</protein>
<proteinExistence type="predicted"/>
<evidence type="ECO:0000256" key="2">
    <source>
        <dbReference type="ARBA" id="ARBA00023026"/>
    </source>
</evidence>
<dbReference type="Gene3D" id="3.10.50.10">
    <property type="match status" value="1"/>
</dbReference>
<dbReference type="Proteomes" id="UP000076744">
    <property type="component" value="Unassembled WGS sequence"/>
</dbReference>